<evidence type="ECO:0000313" key="3">
    <source>
        <dbReference type="EMBL" id="KHJ87363.1"/>
    </source>
</evidence>
<proteinExistence type="predicted"/>
<dbReference type="AlphaFoldDB" id="A0A0B1SPV3"/>
<feature type="compositionally biased region" description="Acidic residues" evidence="2">
    <location>
        <begin position="16"/>
        <end position="32"/>
    </location>
</feature>
<sequence>MSVQLNEEELLRTPEEVDSQDEMDQDGENNDENVSEQYFKKFDKIAGKILAQTATIPITCDNELGKFMRTDDAKRDTVMQAVQEQSAVVKEVIKAALSEIRELGRPLIEADVAEVLQQARLKRAISLKKHFDRHKVLKQAIQDACKTLRCTTKDMNVRIAEIMSALEDKEQKLTELRSLLNQKLLQVEHLRQQVEDMGHSGKAQEAARPDAITEGISLRDLDAIRPEILRDYAERRIRERARNTTIVGHRWGLRK</sequence>
<dbReference type="EMBL" id="KN557915">
    <property type="protein sequence ID" value="KHJ87363.1"/>
    <property type="molecule type" value="Genomic_DNA"/>
</dbReference>
<organism evidence="3 4">
    <name type="scientific">Oesophagostomum dentatum</name>
    <name type="common">Nodular worm</name>
    <dbReference type="NCBI Taxonomy" id="61180"/>
    <lineage>
        <taxon>Eukaryota</taxon>
        <taxon>Metazoa</taxon>
        <taxon>Ecdysozoa</taxon>
        <taxon>Nematoda</taxon>
        <taxon>Chromadorea</taxon>
        <taxon>Rhabditida</taxon>
        <taxon>Rhabditina</taxon>
        <taxon>Rhabditomorpha</taxon>
        <taxon>Strongyloidea</taxon>
        <taxon>Strongylidae</taxon>
        <taxon>Oesophagostomum</taxon>
    </lineage>
</organism>
<feature type="coiled-coil region" evidence="1">
    <location>
        <begin position="159"/>
        <end position="193"/>
    </location>
</feature>
<evidence type="ECO:0000313" key="4">
    <source>
        <dbReference type="Proteomes" id="UP000053660"/>
    </source>
</evidence>
<name>A0A0B1SPV3_OESDE</name>
<protein>
    <submittedName>
        <fullName evidence="3">Uncharacterized protein</fullName>
    </submittedName>
</protein>
<feature type="region of interest" description="Disordered" evidence="2">
    <location>
        <begin position="1"/>
        <end position="32"/>
    </location>
</feature>
<evidence type="ECO:0000256" key="2">
    <source>
        <dbReference type="SAM" id="MobiDB-lite"/>
    </source>
</evidence>
<dbReference type="Proteomes" id="UP000053660">
    <property type="component" value="Unassembled WGS sequence"/>
</dbReference>
<evidence type="ECO:0000256" key="1">
    <source>
        <dbReference type="SAM" id="Coils"/>
    </source>
</evidence>
<keyword evidence="1" id="KW-0175">Coiled coil</keyword>
<accession>A0A0B1SPV3</accession>
<dbReference type="OrthoDB" id="5837934at2759"/>
<keyword evidence="4" id="KW-1185">Reference proteome</keyword>
<reference evidence="3 4" key="1">
    <citation type="submission" date="2014-03" db="EMBL/GenBank/DDBJ databases">
        <title>Draft genome of the hookworm Oesophagostomum dentatum.</title>
        <authorList>
            <person name="Mitreva M."/>
        </authorList>
    </citation>
    <scope>NUCLEOTIDE SEQUENCE [LARGE SCALE GENOMIC DNA]</scope>
    <source>
        <strain evidence="3 4">OD-Hann</strain>
    </source>
</reference>
<gene>
    <name evidence="3" type="ORF">OESDEN_12865</name>
</gene>